<dbReference type="AlphaFoldDB" id="W9DNB1"/>
<dbReference type="EMBL" id="AZAK01000001">
    <property type="protein sequence ID" value="ETA66375.1"/>
    <property type="molecule type" value="Genomic_DNA"/>
</dbReference>
<keyword evidence="3" id="KW-1185">Reference proteome</keyword>
<evidence type="ECO:0000313" key="2">
    <source>
        <dbReference type="EMBL" id="ETA66375.1"/>
    </source>
</evidence>
<dbReference type="Pfam" id="PF12728">
    <property type="entry name" value="HTH_17"/>
    <property type="match status" value="1"/>
</dbReference>
<dbReference type="Proteomes" id="UP000054357">
    <property type="component" value="Unassembled WGS sequence"/>
</dbReference>
<reference evidence="2 3" key="1">
    <citation type="submission" date="2013-08" db="EMBL/GenBank/DDBJ databases">
        <authorList>
            <consortium name="DOE Joint Genome Institute"/>
            <person name="Klenk H.-P."/>
            <person name="Huntemann M."/>
            <person name="Han J."/>
            <person name="Chen A."/>
            <person name="Kyrpides N."/>
            <person name="Mavromatis K."/>
            <person name="Markowitz V."/>
            <person name="Palaniappan K."/>
            <person name="Ivanova N."/>
            <person name="Schaumberg A."/>
            <person name="Pati A."/>
            <person name="Liolios K."/>
            <person name="Nordberg H.P."/>
            <person name="Cantor M.N."/>
            <person name="Hua S.X."/>
            <person name="Woyke T."/>
        </authorList>
    </citation>
    <scope>NUCLEOTIDE SEQUENCE [LARGE SCALE GENOMIC DNA]</scope>
    <source>
        <strain evidence="2 3">YIM 93223</strain>
    </source>
</reference>
<evidence type="ECO:0000313" key="3">
    <source>
        <dbReference type="Proteomes" id="UP000054357"/>
    </source>
</evidence>
<name>W9DNB1_9PSEU</name>
<organism evidence="2 3">
    <name type="scientific">Haloechinothrix halophila YIM 93223</name>
    <dbReference type="NCBI Taxonomy" id="592678"/>
    <lineage>
        <taxon>Bacteria</taxon>
        <taxon>Bacillati</taxon>
        <taxon>Actinomycetota</taxon>
        <taxon>Actinomycetes</taxon>
        <taxon>Pseudonocardiales</taxon>
        <taxon>Pseudonocardiaceae</taxon>
        <taxon>Haloechinothrix</taxon>
    </lineage>
</organism>
<dbReference type="HOGENOM" id="CLU_2535210_0_0_11"/>
<dbReference type="PATRIC" id="fig|592678.3.peg.134"/>
<evidence type="ECO:0000259" key="1">
    <source>
        <dbReference type="Pfam" id="PF12728"/>
    </source>
</evidence>
<protein>
    <submittedName>
        <fullName evidence="2">Putative site-specific integrase-resolvase</fullName>
    </submittedName>
</protein>
<gene>
    <name evidence="2" type="ORF">AmyhaDRAFT_0129</name>
</gene>
<accession>W9DNB1</accession>
<comment type="caution">
    <text evidence="2">The sequence shown here is derived from an EMBL/GenBank/DDBJ whole genome shotgun (WGS) entry which is preliminary data.</text>
</comment>
<dbReference type="InterPro" id="IPR041657">
    <property type="entry name" value="HTH_17"/>
</dbReference>
<feature type="domain" description="Helix-turn-helix" evidence="1">
    <location>
        <begin position="22"/>
        <end position="62"/>
    </location>
</feature>
<proteinExistence type="predicted"/>
<sequence>MSALLDDHGRLTKDEIESLPRVLTPSEFARLFGVGKSTVYDAIGTGRLPIEPIRIGNRWMFPTLPVIRLLGYEADRAAAEEGR</sequence>